<feature type="domain" description="PKD/Chitinase" evidence="5">
    <location>
        <begin position="1023"/>
        <end position="1111"/>
    </location>
</feature>
<dbReference type="InterPro" id="IPR003587">
    <property type="entry name" value="Hint_dom_N"/>
</dbReference>
<evidence type="ECO:0000256" key="4">
    <source>
        <dbReference type="SAM" id="SignalP"/>
    </source>
</evidence>
<dbReference type="InterPro" id="IPR050708">
    <property type="entry name" value="T6SS_VgrG/RHS"/>
</dbReference>
<feature type="region of interest" description="Disordered" evidence="3">
    <location>
        <begin position="1823"/>
        <end position="1846"/>
    </location>
</feature>
<dbReference type="NCBIfam" id="TIGR03696">
    <property type="entry name" value="Rhs_assc_core"/>
    <property type="match status" value="1"/>
</dbReference>
<protein>
    <submittedName>
        <fullName evidence="8">VCBS repeat-containing protein</fullName>
    </submittedName>
</protein>
<dbReference type="NCBIfam" id="TIGR01643">
    <property type="entry name" value="YD_repeat_2x"/>
    <property type="match status" value="9"/>
</dbReference>
<dbReference type="SMART" id="SM00089">
    <property type="entry name" value="PKD"/>
    <property type="match status" value="5"/>
</dbReference>
<dbReference type="Pfam" id="PF05345">
    <property type="entry name" value="He_PIG"/>
    <property type="match status" value="1"/>
</dbReference>
<dbReference type="InterPro" id="IPR022409">
    <property type="entry name" value="PKD/Chitinase_dom"/>
</dbReference>
<keyword evidence="1 4" id="KW-0732">Signal</keyword>
<evidence type="ECO:0000256" key="3">
    <source>
        <dbReference type="SAM" id="MobiDB-lite"/>
    </source>
</evidence>
<dbReference type="InterPro" id="IPR028994">
    <property type="entry name" value="Integrin_alpha_N"/>
</dbReference>
<dbReference type="CDD" id="cd00085">
    <property type="entry name" value="HNHc"/>
    <property type="match status" value="1"/>
</dbReference>
<feature type="domain" description="PKD/Chitinase" evidence="5">
    <location>
        <begin position="740"/>
        <end position="833"/>
    </location>
</feature>
<feature type="signal peptide" evidence="4">
    <location>
        <begin position="1"/>
        <end position="20"/>
    </location>
</feature>
<feature type="chain" id="PRO_5046090038" evidence="4">
    <location>
        <begin position="21"/>
        <end position="3314"/>
    </location>
</feature>
<keyword evidence="9" id="KW-1185">Reference proteome</keyword>
<dbReference type="RefSeq" id="WP_174140119.1">
    <property type="nucleotide sequence ID" value="NZ_JABUFE010000027.1"/>
</dbReference>
<dbReference type="Pfam" id="PF05593">
    <property type="entry name" value="RHS_repeat"/>
    <property type="match status" value="2"/>
</dbReference>
<dbReference type="InterPro" id="IPR022385">
    <property type="entry name" value="Rhs_assc_core"/>
</dbReference>
<dbReference type="Pfam" id="PF07591">
    <property type="entry name" value="PT-HINT"/>
    <property type="match status" value="1"/>
</dbReference>
<dbReference type="EMBL" id="JABUFE010000027">
    <property type="protein sequence ID" value="NSX56968.1"/>
    <property type="molecule type" value="Genomic_DNA"/>
</dbReference>
<evidence type="ECO:0000256" key="1">
    <source>
        <dbReference type="ARBA" id="ARBA00022729"/>
    </source>
</evidence>
<dbReference type="Pfam" id="PF13517">
    <property type="entry name" value="FG-GAP_3"/>
    <property type="match status" value="2"/>
</dbReference>
<dbReference type="SUPFAM" id="SSF69318">
    <property type="entry name" value="Integrin alpha N-terminal domain"/>
    <property type="match status" value="2"/>
</dbReference>
<evidence type="ECO:0000256" key="2">
    <source>
        <dbReference type="ARBA" id="ARBA00022737"/>
    </source>
</evidence>
<dbReference type="SMART" id="SM00306">
    <property type="entry name" value="HintN"/>
    <property type="match status" value="1"/>
</dbReference>
<name>A0ABX2J168_9RHOB</name>
<dbReference type="InterPro" id="IPR015919">
    <property type="entry name" value="Cadherin-like_sf"/>
</dbReference>
<feature type="domain" description="PKD/Chitinase" evidence="5">
    <location>
        <begin position="836"/>
        <end position="926"/>
    </location>
</feature>
<gene>
    <name evidence="8" type="ORF">HRQ87_19490</name>
</gene>
<proteinExistence type="predicted"/>
<dbReference type="InterPro" id="IPR036844">
    <property type="entry name" value="Hint_dom_sf"/>
</dbReference>
<dbReference type="InterPro" id="IPR013517">
    <property type="entry name" value="FG-GAP"/>
</dbReference>
<dbReference type="InterPro" id="IPR056823">
    <property type="entry name" value="TEN-like_YD-shell"/>
</dbReference>
<evidence type="ECO:0000259" key="5">
    <source>
        <dbReference type="SMART" id="SM00089"/>
    </source>
</evidence>
<dbReference type="InterPro" id="IPR006530">
    <property type="entry name" value="YD"/>
</dbReference>
<dbReference type="PANTHER" id="PTHR32305:SF15">
    <property type="entry name" value="PROTEIN RHSA-RELATED"/>
    <property type="match status" value="1"/>
</dbReference>
<dbReference type="Gene3D" id="1.10.30.50">
    <property type="match status" value="1"/>
</dbReference>
<dbReference type="Gene3D" id="2.170.16.10">
    <property type="entry name" value="Hedgehog/Intein (Hint) domain"/>
    <property type="match status" value="1"/>
</dbReference>
<dbReference type="Gene3D" id="2.60.40.10">
    <property type="entry name" value="Immunoglobulins"/>
    <property type="match status" value="6"/>
</dbReference>
<sequence>MRFLHFFLISFFLSTSFASADNLTSLGLRDDGVTYWRLQNDGGAAQDVTLRKYGGGFEAVFTVAPGRLVVAGAGAGTYIAEFSVSGESRTKASGSQAFDACYHLGQCGTVSACSAQTVTLPVSVGQGALLDATGAILTDQTGLRPQWRWEGRPDTSVADLSDVDVLRPEFTPDVPGTYVAVLDLLADGSSDPAFSVTVEAGTDNLRPVARLQGRGLPNTGDLTLDGSDSFDVNGDAISYVWSVEAAPDGSALSLAGVAGPLVDVALDSEGDYSFGLTVQDAGGLTSGVACYDVTFTPGGNTDIWLSSYDQTLPNDGSDRVTFALGDVSSGPALDILIPSFDVNGGNENTFDTLTFTFNGRDYSLSSTRDFLDFVSFIEFDGDRLTDALISPNTDVRDFTLDFGVGRGSITLQNIVGNNLSRRQLKERSIDFYEGAFTRQAEPLADARFDQLILPVGAAGTLDPHGSTDIDGDPLHAQIGLTVAPVGSATMIIPAGEGLGTLSPDVAGDYLARVAVSDGLRTRFDTVLVTTQADAPVRPMARIAAGAANAAALGTPVALDGSQSYDFNGDLLSYEWTLIHAPQASLAAITDPGLPFAGLTPDVAGDYVVQLVVRDGAGASTPATALIRVPEGLPVAVAGPDLAAPAFGFVTLDGGLSSVGADARYDWALTGLVGDVDRAVTLTGDATSAIWTLEVLQPGDPQTAAPYAGVAQLIAADGNGVARPEAVFIGSGNLRPVVQGAGRIEAEAGVPVDLNAADYASDINGDALSHSWSLLYRPQGSAAQVDPANGAPVVTGDSLSFTADRAGIYLIQLTAEDGSLRATPAVILLEVTNSAPVAVATGPDQVFVGQVATLDGTGSFDPDGNALSYSWTIVSAPAGSTATIPDPFGPTASFTPDLRGAYSFGLVVSDFELSSDQAVVSLSVPNRAPVVLISGPDTLEAGVETLIDATGSTDPDGDVLSFVFEVTSAPTGADFAFAEVAPGQYGFVSQDAGDYTIEVTVSDGIDTVTEVLALSVVPGNTAPVLGPVRDLYTVELGLEFVLDLTASDADGDVLTFYATPLPLPTGVSFDANTGAIRFRPETGQEGQYQFTVGVSDGVLTDEAVLTIDVVPGTASDTAVFGRVLDAVDFANGVETPLAGMPVRLADSALMDMTDAEGRFRFGSLAEGRDRVFIEPSADGGPGGYIGVNRAIRITANQERDLAPDFLLTPLNDGCATVVAGQDTVLNGVQSGVTVTIAADTVQDSAGAAYTGEVCLGSLPELFQPASMPDTVQACRIYALDAPGAVFTQGIQITAPNVDALPEGARLSLWQVGTNTGRFRPSARGSVDAGATTVSATLTGAGGLFTFLPQAPVSRPSDDQPTGNRSLTVFEGDMSQTYALPGYRSFNRDQQVALSYHSTAADPTVIVAGDVTIAADASLPVTLDTNLDIGGLAISDLVQWTPREGADGSTPALVGEELTLRQSTPVDATGLPSGRYPYTFTTRANYACSSVGASHQGELYVQNETDSPYGKGWSIDGLQELVQNPDGSVAIIDNDTIATFDPKPTLTEFEDEPLVFPALGPMNSVVADFNSDGQPDIAFSESGTGSIGIISNFGNRDLRLDEPVVVADPNDVSEDPNDSIFPNLTAIASGQLTDDNGPDIAYTLQFENGYGFVENQGLGLFSENFKYLTEAEGIFSHQPLALDIVDVDEDGNEDIIYAALWQFFFFRDAYIRIDYGGDNQLGADNIQTVANDIGLQVAADDIDGDGRIDVAFRTREGVSFLFNEGNRNFTPVLSQLGGRNHRTIGKLFNLIDLNQDGYLDAIISTPNEIRIFLNDSGRSFVESAVTLPKPPPSDEQLNDPTPDEDGDGLPDYLSNAFVMDDANGDGILDIIMTVGSGVAVYAGDGNGGFAPFETGFVDYPFGAPVFADINGDGSLDAISVQRFSVTVHFSKPSDTGEFRSGAGEFSTLTKLPDGTWQRRYKDGNIIEFDANGLQTAEVDPQGNRREFAYGPDGRLDTITDQVGGVTQFTYDPIGRLTSVTYPDGRETLFTYDDAEGTLTEVTEPDGENIRYRYDSDGRLVAVTDQRGNTTEHQYSSIGKYEGTLYPNGSSIKTEAASSIGIADLNNTPQPLQYVQPDKRVTFHTDDKGGVSGVKVNEFGAVIETIDPLGRYTIITRNEDNLAIEVIRPTENDAEQQAMLDTRGLFGGIAYAQATTPDDIAALPTRVDEMEYDALGNITVMRMAVGTVLEREQRYEYEPDFNQISRVTDFDGFVMTYEYDEFGELIRVVDAEGFDETYTYNVFGLMETATDKRGNVTQYFYNDRFNVEAVVLPDGTVNRSVYDDFGNIIQQIQAEATPLQRSLIREFDDMDQIISEEVVDAVGISIDGKMFYEYDGIGNLVAVIDETGLRTEYVFDDMNQLVSEIIPGFGTTTFEYNFAGEMTAETDAEGYTVTYEYDIVGRTTKVTDRVGNISSFVYDVSDNLIQVIDGRNNVTNFDYDILERRIGRTNPIGQTIQTVFDKRDNLIQITRENGSIETATYDGLSRRLSVTTPDNVMRYAYDAQGNLITVSDDDSEMSMTYDNRNRLASVATNGTVGLQPETLLNYTYDNLSQRQTVTDNFGGVWSYNFDEKSRVESIVAPWGDTHSMDYDPAGRRLELANTTGRQTFSGYDFDRLTSLEHLMNSTPVARSGYAYAADGALRIERDLENPNASETLTYDAANRLLMVSEGVPTEDGGTPLPAEDYAYDETGNRTSSHISGTYTVDAHNRLLEDAEYIYAYDEKGNRTGRTRKSDGRVETYIYNSMNQLIAVSATDGLDVSYAYDAFGRRIAKTIDGVTTAYVYDIGSLYDITGHDRLLDFTDGVLTKRWLHGQNVDEPIAYEEYTGDITAGAGTAYNLHADRQGSVIAVTDQATGGLVARYKYDAFGQREQTVSGVTQDIGFTGREYDAETGLYYFRARHYDPYVGRFLQSDPLGFAAGDTNLYAYVWNDPANWTDPSGLKGQRKGRTAGGSMAAEWAGLTANVVRMGRSAFRPIGKATRCLANKVATAISGIARNMALGRDVSRARFASGPNCRTRVVAPRDRCSCRNRGGGAAGALIGAALGAASEGSSFVRGTEVLTPSGLVAIETLREGDLVVARDEETGQSLVSPVTAVMKRQATDVLWLTLEDGSGQVSRLGVTAEHPLFAVGAGWLPAGDVTPGDQIRDKDLQVLTVLAAESDASPQIVHNLEIEGPHTYFSGELEAWGHNAGKSNLPAVPRSSRDPKRCARGSLLNTVLSRDPNCVYCGAPSQVADHFLSHSHGGLTDEFNLRGCCRACNLNKSNMTPMEWWKHFNGLR</sequence>
<accession>A0ABX2J168</accession>
<dbReference type="SUPFAM" id="SSF49313">
    <property type="entry name" value="Cadherin-like"/>
    <property type="match status" value="1"/>
</dbReference>
<evidence type="ECO:0000259" key="6">
    <source>
        <dbReference type="SMART" id="SM00306"/>
    </source>
</evidence>
<dbReference type="Pfam" id="PF25023">
    <property type="entry name" value="TEN_YD-shell"/>
    <property type="match status" value="3"/>
</dbReference>
<dbReference type="SUPFAM" id="SSF82171">
    <property type="entry name" value="DPP6 N-terminal domain-like"/>
    <property type="match status" value="1"/>
</dbReference>
<dbReference type="Pfam" id="PF22352">
    <property type="entry name" value="K319L-like_PKD"/>
    <property type="match status" value="2"/>
</dbReference>
<feature type="domain" description="PKD/Chitinase" evidence="5">
    <location>
        <begin position="929"/>
        <end position="1018"/>
    </location>
</feature>
<dbReference type="PANTHER" id="PTHR32305">
    <property type="match status" value="1"/>
</dbReference>
<organism evidence="8 9">
    <name type="scientific">Parasulfitobacter algicola</name>
    <dbReference type="NCBI Taxonomy" id="2614809"/>
    <lineage>
        <taxon>Bacteria</taxon>
        <taxon>Pseudomonadati</taxon>
        <taxon>Pseudomonadota</taxon>
        <taxon>Alphaproteobacteria</taxon>
        <taxon>Rhodobacterales</taxon>
        <taxon>Roseobacteraceae</taxon>
        <taxon>Parasulfitobacter</taxon>
    </lineage>
</organism>
<dbReference type="SUPFAM" id="SSF51294">
    <property type="entry name" value="Hedgehog/intein (Hint) domain"/>
    <property type="match status" value="1"/>
</dbReference>
<dbReference type="SMART" id="SM00507">
    <property type="entry name" value="HNHc"/>
    <property type="match status" value="1"/>
</dbReference>
<dbReference type="InterPro" id="IPR013783">
    <property type="entry name" value="Ig-like_fold"/>
</dbReference>
<comment type="caution">
    <text evidence="8">The sequence shown here is derived from an EMBL/GenBank/DDBJ whole genome shotgun (WGS) entry which is preliminary data.</text>
</comment>
<dbReference type="Proteomes" id="UP000777935">
    <property type="component" value="Unassembled WGS sequence"/>
</dbReference>
<dbReference type="InterPro" id="IPR003615">
    <property type="entry name" value="HNH_nuc"/>
</dbReference>
<feature type="domain" description="PKD/Chitinase" evidence="5">
    <location>
        <begin position="541"/>
        <end position="631"/>
    </location>
</feature>
<reference evidence="8 9" key="1">
    <citation type="submission" date="2020-06" db="EMBL/GenBank/DDBJ databases">
        <title>Sulfitobacter algicola sp. nov., isolated from green algae.</title>
        <authorList>
            <person name="Wang C."/>
        </authorList>
    </citation>
    <scope>NUCLEOTIDE SEQUENCE [LARGE SCALE GENOMIC DNA]</scope>
    <source>
        <strain evidence="8 9">1151</strain>
    </source>
</reference>
<feature type="domain" description="Hint" evidence="6">
    <location>
        <begin position="3086"/>
        <end position="3185"/>
    </location>
</feature>
<evidence type="ECO:0000313" key="8">
    <source>
        <dbReference type="EMBL" id="NSX56968.1"/>
    </source>
</evidence>
<dbReference type="Gene3D" id="2.180.10.10">
    <property type="entry name" value="RHS repeat-associated core"/>
    <property type="match status" value="3"/>
</dbReference>
<evidence type="ECO:0000259" key="7">
    <source>
        <dbReference type="SMART" id="SM00507"/>
    </source>
</evidence>
<feature type="domain" description="HNH nuclease" evidence="7">
    <location>
        <begin position="3248"/>
        <end position="3296"/>
    </location>
</feature>
<keyword evidence="2" id="KW-0677">Repeat</keyword>
<evidence type="ECO:0000313" key="9">
    <source>
        <dbReference type="Proteomes" id="UP000777935"/>
    </source>
</evidence>
<dbReference type="InterPro" id="IPR031325">
    <property type="entry name" value="RHS_repeat"/>
</dbReference>